<organism evidence="3 4">
    <name type="scientific">Crenobacter intestini</name>
    <dbReference type="NCBI Taxonomy" id="2563443"/>
    <lineage>
        <taxon>Bacteria</taxon>
        <taxon>Pseudomonadati</taxon>
        <taxon>Pseudomonadota</taxon>
        <taxon>Betaproteobacteria</taxon>
        <taxon>Neisseriales</taxon>
        <taxon>Neisseriaceae</taxon>
        <taxon>Crenobacter</taxon>
    </lineage>
</organism>
<dbReference type="OrthoDB" id="2606558at2"/>
<proteinExistence type="predicted"/>
<sequence length="279" mass="31098">MKILHNIYLGIKRHPLKFLVEIFFAYSALWTLVESGSYFFQDIKPQGILCYLVLVFIGILAACIRAYQHRSFSFKISHSNTEVTVSFGDLFDHGGYLAIPVNEFFDSKLGLPVSPKSLHGIVVDKFFGGHPTSFDQLLTVDLANTPGQDIQRANGKTRRYPIGTTASINTNSHRFLLFALCTTDIVTFKASATIPDLVRALEGLCARARVVLGGERLIIPLVGSGLSGIGLPANQLLQLILLVLVNETKKNQVALDIEIVIHPDRFDEIDFHLIENFWR</sequence>
<dbReference type="AlphaFoldDB" id="A0A4T0V5B1"/>
<gene>
    <name evidence="3" type="ORF">E5K04_00475</name>
</gene>
<dbReference type="Proteomes" id="UP000308891">
    <property type="component" value="Unassembled WGS sequence"/>
</dbReference>
<keyword evidence="1" id="KW-0812">Transmembrane</keyword>
<protein>
    <recommendedName>
        <fullName evidence="2">Thoeris protein ThsA Macro domain-containing protein</fullName>
    </recommendedName>
</protein>
<dbReference type="RefSeq" id="WP_136550935.1">
    <property type="nucleotide sequence ID" value="NZ_STGJ01000001.1"/>
</dbReference>
<feature type="transmembrane region" description="Helical" evidence="1">
    <location>
        <begin position="46"/>
        <end position="67"/>
    </location>
</feature>
<dbReference type="EMBL" id="STGJ01000001">
    <property type="protein sequence ID" value="TIC86924.1"/>
    <property type="molecule type" value="Genomic_DNA"/>
</dbReference>
<keyword evidence="1" id="KW-0472">Membrane</keyword>
<evidence type="ECO:0000313" key="3">
    <source>
        <dbReference type="EMBL" id="TIC86924.1"/>
    </source>
</evidence>
<feature type="domain" description="Thoeris protein ThsA Macro" evidence="2">
    <location>
        <begin position="83"/>
        <end position="262"/>
    </location>
</feature>
<reference evidence="3 4" key="1">
    <citation type="submission" date="2019-04" db="EMBL/GenBank/DDBJ databases">
        <title>Crenobacter sp. nov.</title>
        <authorList>
            <person name="Shi S."/>
        </authorList>
    </citation>
    <scope>NUCLEOTIDE SEQUENCE [LARGE SCALE GENOMIC DNA]</scope>
    <source>
        <strain evidence="3 4">GY 70310</strain>
    </source>
</reference>
<evidence type="ECO:0000256" key="1">
    <source>
        <dbReference type="SAM" id="Phobius"/>
    </source>
</evidence>
<keyword evidence="1" id="KW-1133">Transmembrane helix</keyword>
<evidence type="ECO:0000313" key="4">
    <source>
        <dbReference type="Proteomes" id="UP000308891"/>
    </source>
</evidence>
<comment type="caution">
    <text evidence="3">The sequence shown here is derived from an EMBL/GenBank/DDBJ whole genome shotgun (WGS) entry which is preliminary data.</text>
</comment>
<feature type="transmembrane region" description="Helical" evidence="1">
    <location>
        <begin position="18"/>
        <end position="40"/>
    </location>
</feature>
<accession>A0A4T0V5B1</accession>
<dbReference type="Pfam" id="PF20016">
    <property type="entry name" value="ThsA_Macro"/>
    <property type="match status" value="1"/>
</dbReference>
<evidence type="ECO:0000259" key="2">
    <source>
        <dbReference type="Pfam" id="PF20016"/>
    </source>
</evidence>
<dbReference type="InterPro" id="IPR045535">
    <property type="entry name" value="ThsA_Macro"/>
</dbReference>
<keyword evidence="4" id="KW-1185">Reference proteome</keyword>
<name>A0A4T0V5B1_9NEIS</name>